<accession>A0A6H5J4M3</accession>
<protein>
    <submittedName>
        <fullName evidence="2">Uncharacterized protein</fullName>
    </submittedName>
</protein>
<dbReference type="AlphaFoldDB" id="A0A6H5J4M3"/>
<organism evidence="2 3">
    <name type="scientific">Trichogramma brassicae</name>
    <dbReference type="NCBI Taxonomy" id="86971"/>
    <lineage>
        <taxon>Eukaryota</taxon>
        <taxon>Metazoa</taxon>
        <taxon>Ecdysozoa</taxon>
        <taxon>Arthropoda</taxon>
        <taxon>Hexapoda</taxon>
        <taxon>Insecta</taxon>
        <taxon>Pterygota</taxon>
        <taxon>Neoptera</taxon>
        <taxon>Endopterygota</taxon>
        <taxon>Hymenoptera</taxon>
        <taxon>Apocrita</taxon>
        <taxon>Proctotrupomorpha</taxon>
        <taxon>Chalcidoidea</taxon>
        <taxon>Trichogrammatidae</taxon>
        <taxon>Trichogramma</taxon>
    </lineage>
</organism>
<proteinExistence type="predicted"/>
<keyword evidence="3" id="KW-1185">Reference proteome</keyword>
<feature type="region of interest" description="Disordered" evidence="1">
    <location>
        <begin position="1"/>
        <end position="26"/>
    </location>
</feature>
<dbReference type="EMBL" id="CADCXV010001325">
    <property type="protein sequence ID" value="CAB0043527.1"/>
    <property type="molecule type" value="Genomic_DNA"/>
</dbReference>
<evidence type="ECO:0000313" key="2">
    <source>
        <dbReference type="EMBL" id="CAB0043527.1"/>
    </source>
</evidence>
<dbReference type="Proteomes" id="UP000479190">
    <property type="component" value="Unassembled WGS sequence"/>
</dbReference>
<evidence type="ECO:0000313" key="3">
    <source>
        <dbReference type="Proteomes" id="UP000479190"/>
    </source>
</evidence>
<gene>
    <name evidence="2" type="ORF">TBRA_LOCUS15115</name>
</gene>
<reference evidence="2 3" key="1">
    <citation type="submission" date="2020-02" db="EMBL/GenBank/DDBJ databases">
        <authorList>
            <person name="Ferguson B K."/>
        </authorList>
    </citation>
    <scope>NUCLEOTIDE SEQUENCE [LARGE SCALE GENOMIC DNA]</scope>
</reference>
<sequence>MKDDAGPRTSRCESMCHSPPGESADRDEREFIKMSVGPAGARSIGARAFLAL</sequence>
<evidence type="ECO:0000256" key="1">
    <source>
        <dbReference type="SAM" id="MobiDB-lite"/>
    </source>
</evidence>
<feature type="non-terminal residue" evidence="2">
    <location>
        <position position="52"/>
    </location>
</feature>
<name>A0A6H5J4M3_9HYME</name>